<dbReference type="VEuPathDB" id="FungiDB:HCDG_02746"/>
<dbReference type="AlphaFoldDB" id="C6H965"/>
<proteinExistence type="predicted"/>
<dbReference type="EMBL" id="GG692421">
    <property type="protein sequence ID" value="EER42848.1"/>
    <property type="molecule type" value="Genomic_DNA"/>
</dbReference>
<reference evidence="2" key="1">
    <citation type="submission" date="2009-05" db="EMBL/GenBank/DDBJ databases">
        <title>The genome sequence of Ajellomyces capsulatus strain H143.</title>
        <authorList>
            <person name="Champion M."/>
            <person name="Cuomo C.A."/>
            <person name="Ma L.-J."/>
            <person name="Henn M.R."/>
            <person name="Sil A."/>
            <person name="Goldman B."/>
            <person name="Young S.K."/>
            <person name="Kodira C.D."/>
            <person name="Zeng Q."/>
            <person name="Koehrsen M."/>
            <person name="Alvarado L."/>
            <person name="Berlin A.M."/>
            <person name="Borenstein D."/>
            <person name="Chen Z."/>
            <person name="Engels R."/>
            <person name="Freedman E."/>
            <person name="Gellesch M."/>
            <person name="Goldberg J."/>
            <person name="Griggs A."/>
            <person name="Gujja S."/>
            <person name="Heiman D.I."/>
            <person name="Hepburn T.A."/>
            <person name="Howarth C."/>
            <person name="Jen D."/>
            <person name="Larson L."/>
            <person name="Lewis B."/>
            <person name="Mehta T."/>
            <person name="Park D."/>
            <person name="Pearson M."/>
            <person name="Roberts A."/>
            <person name="Saif S."/>
            <person name="Shea T.D."/>
            <person name="Shenoy N."/>
            <person name="Sisk P."/>
            <person name="Stolte C."/>
            <person name="Sykes S."/>
            <person name="Walk T."/>
            <person name="White J."/>
            <person name="Yandava C."/>
            <person name="Klein B."/>
            <person name="McEwen J.G."/>
            <person name="Puccia R."/>
            <person name="Goldman G.H."/>
            <person name="Felipe M.S."/>
            <person name="Nino-Vega G."/>
            <person name="San-Blas G."/>
            <person name="Taylor J.W."/>
            <person name="Mendoza L."/>
            <person name="Galagan J.E."/>
            <person name="Nusbaum C."/>
            <person name="Birren B.W."/>
        </authorList>
    </citation>
    <scope>NUCLEOTIDE SEQUENCE [LARGE SCALE GENOMIC DNA]</scope>
    <source>
        <strain evidence="2">H143</strain>
    </source>
</reference>
<dbReference type="HOGENOM" id="CLU_1805640_0_0_1"/>
<sequence>MPIVRRGNSVNKGQVGCLLFGGNPPQETTRDNLILERKWASDERIGITAKAKGVSRQRFLIQFRDDPPTNQKAGISKDRIEHVILRTGQGQPQERKGRQADQLHGCTVEIIAFAPIFVDPGLIHPKNYPPSWRGREGHEGRHG</sequence>
<name>C6H965_AJECH</name>
<accession>C6H965</accession>
<evidence type="ECO:0000313" key="1">
    <source>
        <dbReference type="EMBL" id="EER42848.1"/>
    </source>
</evidence>
<evidence type="ECO:0000313" key="2">
    <source>
        <dbReference type="Proteomes" id="UP000002624"/>
    </source>
</evidence>
<organism evidence="1 2">
    <name type="scientific">Ajellomyces capsulatus (strain H143)</name>
    <name type="common">Darling's disease fungus</name>
    <name type="synonym">Histoplasma capsulatum</name>
    <dbReference type="NCBI Taxonomy" id="544712"/>
    <lineage>
        <taxon>Eukaryota</taxon>
        <taxon>Fungi</taxon>
        <taxon>Dikarya</taxon>
        <taxon>Ascomycota</taxon>
        <taxon>Pezizomycotina</taxon>
        <taxon>Eurotiomycetes</taxon>
        <taxon>Eurotiomycetidae</taxon>
        <taxon>Onygenales</taxon>
        <taxon>Ajellomycetaceae</taxon>
        <taxon>Histoplasma</taxon>
    </lineage>
</organism>
<gene>
    <name evidence="1" type="ORF">HCDG_02746</name>
</gene>
<dbReference type="Proteomes" id="UP000002624">
    <property type="component" value="Unassembled WGS sequence"/>
</dbReference>
<protein>
    <submittedName>
        <fullName evidence="1">Uncharacterized protein</fullName>
    </submittedName>
</protein>